<dbReference type="Proteomes" id="UP001196873">
    <property type="component" value="Unassembled WGS sequence"/>
</dbReference>
<dbReference type="Pfam" id="PF07715">
    <property type="entry name" value="Plug"/>
    <property type="match status" value="1"/>
</dbReference>
<keyword evidence="1" id="KW-0812">Transmembrane</keyword>
<evidence type="ECO:0000313" key="4">
    <source>
        <dbReference type="Proteomes" id="UP001196873"/>
    </source>
</evidence>
<dbReference type="NCBIfam" id="TIGR04056">
    <property type="entry name" value="OMP_RagA_SusC"/>
    <property type="match status" value="1"/>
</dbReference>
<sequence length="1076" mass="119513">MRRNVKPKIYKLKSKRMEKEKTLLGCRYRIMTVAALSALSFLVPSPVMGGISGAEVSGIVQQNKVKVTGRIVDVDDNPILNATVRELGSSNGTVTDLDGNYVLMISPGSTLQISSIGYKNITKKIEKGGKLNFTMEEDASLLGEVVAIGYGKAKKGDLSAAVATVDNVDKLQKRPVSNVSQMLQGQIPGVSVVANGGHPSAEPTITIRGMGSPNGESPLYVVDGVPGAPFNMSDVVSITVLKDAASAAIYGAYAGSAGVILVTTKQATAGKPSIEYNGVFGYSTAQHLPKSLGWEDEKRVRAFSYQQAGSTLPAGWDVISRDPVYGKTNTDWVKQVFRTAAFNRHNIAVSGGNAEFSNRLSLEINNADGTLVNTYNRQVTARLNSLWNITKFLRIREDLSWKDRRVRDVNTTSAESGVILAAIMFPRNTFPYEGGGYMGTVPTKYAEYANIHGDAINPMRILQAAYDNNHASTFTSTTFLDVVQPVNGLNVTSRFTWMQTNYMQRYWRPQRTEIGKPNLTNELYYRNYREPQWDWENTLTYDRIFGKHTLGLMVSTTASQYSYRFNDATMRGFEDEINSMMYFSNGTQVINPNDLYYKDRNVSYVARGAYSYSDRYFFTASMRRDYASRLPRGKKYGDFPSVTAAWKITSEPWFKKNNVVSILKLRASWGKIGNLGSIGYGYGVATLSTRYPNDSPDVGSQIGIDNRVMAGIFLANAFNPNLTWETSEQVDVGLDAVLFNNRLNLSVDFFNKNTKNLIKTQDVNWPTTIGIASPLINDGQVNNRGLEISALWKDRIGKDIGYYVSANVATLRNRLTNIGAANPDGSKPVWTYEDDYHYKELTPYRSAEGKPLYSYYLLRTDGVFQTDAEAAAYVNSNGQRLQPKAKAGDLKFVDVDQNGSIGEGDYEFRGNAMPKMTYAFSAGFSYKKFTFDFMLQGSYGAKLFNAYKYTTLNEAVGSFNRSEKILKALEGPTYDVPRISMTDDNDNFGRISDWYLESGSYLRMKNISISYSFSDLLRKLAFFNQRQSTLDLTLSCDNLFTITPYSGIDPEVGGVGLDCGQYPVSRTISLGVKIKF</sequence>
<keyword evidence="1" id="KW-1134">Transmembrane beta strand</keyword>
<dbReference type="InterPro" id="IPR012910">
    <property type="entry name" value="Plug_dom"/>
</dbReference>
<reference evidence="3" key="1">
    <citation type="submission" date="2021-07" db="EMBL/GenBank/DDBJ databases">
        <title>Genomic diversity and antimicrobial resistance of Prevotella spp. isolated from chronic lung disease airways.</title>
        <authorList>
            <person name="Webb K.A."/>
            <person name="Olagoke O.S."/>
            <person name="Baird T."/>
            <person name="Neill J."/>
            <person name="Pham A."/>
            <person name="Wells T.J."/>
            <person name="Ramsay K.A."/>
            <person name="Bell S.C."/>
            <person name="Sarovich D.S."/>
            <person name="Price E.P."/>
        </authorList>
    </citation>
    <scope>NUCLEOTIDE SEQUENCE</scope>
    <source>
        <strain evidence="3">SCHI0047.S.3</strain>
    </source>
</reference>
<dbReference type="AlphaFoldDB" id="A0AAW4NPJ3"/>
<evidence type="ECO:0000259" key="2">
    <source>
        <dbReference type="Pfam" id="PF07715"/>
    </source>
</evidence>
<dbReference type="PROSITE" id="PS52016">
    <property type="entry name" value="TONB_DEPENDENT_REC_3"/>
    <property type="match status" value="1"/>
</dbReference>
<name>A0AAW4NPJ3_9BACT</name>
<keyword evidence="3" id="KW-0675">Receptor</keyword>
<proteinExistence type="inferred from homology"/>
<keyword evidence="1" id="KW-0813">Transport</keyword>
<accession>A0AAW4NPJ3</accession>
<dbReference type="InterPro" id="IPR039426">
    <property type="entry name" value="TonB-dep_rcpt-like"/>
</dbReference>
<dbReference type="EMBL" id="JAHXRF010000004">
    <property type="protein sequence ID" value="MBW4865185.1"/>
    <property type="molecule type" value="Genomic_DNA"/>
</dbReference>
<keyword evidence="1" id="KW-0998">Cell outer membrane</keyword>
<feature type="domain" description="TonB-dependent receptor plug" evidence="2">
    <location>
        <begin position="160"/>
        <end position="254"/>
    </location>
</feature>
<dbReference type="Pfam" id="PF13715">
    <property type="entry name" value="CarbopepD_reg_2"/>
    <property type="match status" value="1"/>
</dbReference>
<organism evidence="3 4">
    <name type="scientific">Segatella salivae</name>
    <dbReference type="NCBI Taxonomy" id="228604"/>
    <lineage>
        <taxon>Bacteria</taxon>
        <taxon>Pseudomonadati</taxon>
        <taxon>Bacteroidota</taxon>
        <taxon>Bacteroidia</taxon>
        <taxon>Bacteroidales</taxon>
        <taxon>Prevotellaceae</taxon>
        <taxon>Segatella</taxon>
    </lineage>
</organism>
<protein>
    <submittedName>
        <fullName evidence="3">TonB-dependent receptor</fullName>
    </submittedName>
</protein>
<comment type="similarity">
    <text evidence="1">Belongs to the TonB-dependent receptor family.</text>
</comment>
<evidence type="ECO:0000313" key="3">
    <source>
        <dbReference type="EMBL" id="MBW4865185.1"/>
    </source>
</evidence>
<dbReference type="GO" id="GO:0009279">
    <property type="term" value="C:cell outer membrane"/>
    <property type="evidence" value="ECO:0007669"/>
    <property type="project" value="UniProtKB-SubCell"/>
</dbReference>
<comment type="caution">
    <text evidence="3">The sequence shown here is derived from an EMBL/GenBank/DDBJ whole genome shotgun (WGS) entry which is preliminary data.</text>
</comment>
<keyword evidence="1" id="KW-0472">Membrane</keyword>
<dbReference type="InterPro" id="IPR023996">
    <property type="entry name" value="TonB-dep_OMP_SusC/RagA"/>
</dbReference>
<gene>
    <name evidence="3" type="ORF">KZY68_03940</name>
</gene>
<comment type="subcellular location">
    <subcellularLocation>
        <location evidence="1">Cell outer membrane</location>
        <topology evidence="1">Multi-pass membrane protein</topology>
    </subcellularLocation>
</comment>
<evidence type="ECO:0000256" key="1">
    <source>
        <dbReference type="PROSITE-ProRule" id="PRU01360"/>
    </source>
</evidence>